<keyword evidence="3" id="KW-1185">Reference proteome</keyword>
<name>A0AAD9UHR4_RIDPI</name>
<reference evidence="2" key="1">
    <citation type="journal article" date="2023" name="Mol. Biol. Evol.">
        <title>Third-Generation Sequencing Reveals the Adaptive Role of the Epigenome in Three Deep-Sea Polychaetes.</title>
        <authorList>
            <person name="Perez M."/>
            <person name="Aroh O."/>
            <person name="Sun Y."/>
            <person name="Lan Y."/>
            <person name="Juniper S.K."/>
            <person name="Young C.R."/>
            <person name="Angers B."/>
            <person name="Qian P.Y."/>
        </authorList>
    </citation>
    <scope>NUCLEOTIDE SEQUENCE</scope>
    <source>
        <strain evidence="2">R07B-5</strain>
    </source>
</reference>
<evidence type="ECO:0000313" key="3">
    <source>
        <dbReference type="Proteomes" id="UP001209878"/>
    </source>
</evidence>
<accession>A0AAD9UHR4</accession>
<feature type="region of interest" description="Disordered" evidence="1">
    <location>
        <begin position="1"/>
        <end position="70"/>
    </location>
</feature>
<comment type="caution">
    <text evidence="2">The sequence shown here is derived from an EMBL/GenBank/DDBJ whole genome shotgun (WGS) entry which is preliminary data.</text>
</comment>
<evidence type="ECO:0000256" key="1">
    <source>
        <dbReference type="SAM" id="MobiDB-lite"/>
    </source>
</evidence>
<dbReference type="AlphaFoldDB" id="A0AAD9UHR4"/>
<protein>
    <submittedName>
        <fullName evidence="2">Uncharacterized protein</fullName>
    </submittedName>
</protein>
<dbReference type="EMBL" id="JAODUO010000096">
    <property type="protein sequence ID" value="KAK2189820.1"/>
    <property type="molecule type" value="Genomic_DNA"/>
</dbReference>
<gene>
    <name evidence="2" type="ORF">NP493_96g11002</name>
</gene>
<dbReference type="Proteomes" id="UP001209878">
    <property type="component" value="Unassembled WGS sequence"/>
</dbReference>
<sequence length="70" mass="7666">MESRQSRRVTLRHLPATRPVAPVSPATPGPARRRKRRRGPAVAIDQRRIKTGANSSTGTDPETGRAQGLR</sequence>
<evidence type="ECO:0000313" key="2">
    <source>
        <dbReference type="EMBL" id="KAK2189820.1"/>
    </source>
</evidence>
<organism evidence="2 3">
    <name type="scientific">Ridgeia piscesae</name>
    <name type="common">Tubeworm</name>
    <dbReference type="NCBI Taxonomy" id="27915"/>
    <lineage>
        <taxon>Eukaryota</taxon>
        <taxon>Metazoa</taxon>
        <taxon>Spiralia</taxon>
        <taxon>Lophotrochozoa</taxon>
        <taxon>Annelida</taxon>
        <taxon>Polychaeta</taxon>
        <taxon>Sedentaria</taxon>
        <taxon>Canalipalpata</taxon>
        <taxon>Sabellida</taxon>
        <taxon>Siboglinidae</taxon>
        <taxon>Ridgeia</taxon>
    </lineage>
</organism>
<feature type="compositionally biased region" description="Basic residues" evidence="1">
    <location>
        <begin position="1"/>
        <end position="11"/>
    </location>
</feature>
<proteinExistence type="predicted"/>